<feature type="region of interest" description="Disordered" evidence="1">
    <location>
        <begin position="159"/>
        <end position="194"/>
    </location>
</feature>
<gene>
    <name evidence="2" type="primary">106075264</name>
</gene>
<feature type="compositionally biased region" description="Polar residues" evidence="1">
    <location>
        <begin position="1614"/>
        <end position="1630"/>
    </location>
</feature>
<feature type="region of interest" description="Disordered" evidence="1">
    <location>
        <begin position="685"/>
        <end position="715"/>
    </location>
</feature>
<feature type="compositionally biased region" description="Basic and acidic residues" evidence="1">
    <location>
        <begin position="1574"/>
        <end position="1587"/>
    </location>
</feature>
<dbReference type="VEuPathDB" id="VectorBase:BGLB017864"/>
<dbReference type="KEGG" id="bgt:106075264"/>
<feature type="region of interest" description="Disordered" evidence="1">
    <location>
        <begin position="1537"/>
        <end position="1655"/>
    </location>
</feature>
<feature type="compositionally biased region" description="Polar residues" evidence="1">
    <location>
        <begin position="863"/>
        <end position="874"/>
    </location>
</feature>
<name>A0A2C9KDI4_BIOGL</name>
<reference evidence="2" key="1">
    <citation type="journal article" date="2004" name="J. Parasitol.">
        <title>The mitochondrial genome of Biomphalaria glabrata (Gastropoda: Basommatophora), intermediate host of Schistosoma mansoni.</title>
        <authorList>
            <person name="DeJong R.J."/>
            <person name="Emery A.M."/>
            <person name="Adema C.M."/>
        </authorList>
    </citation>
    <scope>NUCLEOTIDE SEQUENCE</scope>
    <source>
        <strain evidence="2">BB02</strain>
    </source>
</reference>
<feature type="compositionally biased region" description="Low complexity" evidence="1">
    <location>
        <begin position="847"/>
        <end position="862"/>
    </location>
</feature>
<feature type="compositionally biased region" description="Basic and acidic residues" evidence="1">
    <location>
        <begin position="1595"/>
        <end position="1612"/>
    </location>
</feature>
<feature type="compositionally biased region" description="Basic and acidic residues" evidence="1">
    <location>
        <begin position="171"/>
        <end position="180"/>
    </location>
</feature>
<feature type="compositionally biased region" description="Polar residues" evidence="1">
    <location>
        <begin position="1018"/>
        <end position="1043"/>
    </location>
</feature>
<dbReference type="EnsemblMetazoa" id="BGLB017864-RB">
    <property type="protein sequence ID" value="BGLB017864-PB"/>
    <property type="gene ID" value="BGLB017864"/>
</dbReference>
<feature type="region of interest" description="Disordered" evidence="1">
    <location>
        <begin position="845"/>
        <end position="874"/>
    </location>
</feature>
<protein>
    <submittedName>
        <fullName evidence="2">Uncharacterized protein</fullName>
    </submittedName>
</protein>
<dbReference type="OrthoDB" id="10657023at2759"/>
<feature type="region of interest" description="Disordered" evidence="1">
    <location>
        <begin position="920"/>
        <end position="939"/>
    </location>
</feature>
<sequence>MSDSSSNFNAAWPPPHFVTPPQNLLNPSPNRCLIQTQCPPNAIFGFADFAFEPPYAYMPLHLARPQPQVRQTLLAPGPPSSNMEKNQVPGRAIPEDQKCKKPRIRLEEVTDVESVTERFCKIAMNHGLTVAITTEQKVSNEVNVSKELVVVKENEKKTDSSGLLESLQGKSEAKAPKESPDVVVSSTDKANEAQSDDLAENVEFLSLTAETSKLNLLNPDIPEFIPCSPSKTENVKASKTIEATWVKCEDTAPKKRALNVPGCVTLKLPPRPALFGTKSSADAQVQTVVSFFESELNETSNNKVQASPPLRETSDATVQSDSSFLSAQEMLDAHVQVSPVPKETSEACIQSDLSWPSVKETSNAEIQTCDTETGPNLCEECKKIIIASDQRSTTQLLKKVTPEHKLKFTARLAARMVRDSPDWLDKPVDLQEVLMEKLFAFCGRMELECDSKEDSLTCQVAIQLLNENSKLASLKKSEEFFQCLKTDVGHQLEIVHSIILDDYMKRKRGSDKEINVNTVETQTVSLVEVEDHECDQSSLVPLTIAPQATSVSVLVVTCQNTTPALSVLNTSVISSVGLCVAPAALDSSPQQPSIVTCVHPSNETSITCAHPSNETSITCVHPSNETCEPLNSIPFSSAGLIPSFQNSFKSFSVLPKKQISGGSFEVQAKSLTNFPSAFGSQSSTTIHDNLCPDHTAPNLSPSPQEKTSLASSATASRKPFDATIKDILNKINNLDYARDSLKPIEKKNQMDAVSSIASTTKLVDPIRGAHSLIMNPPIGVDALRNGSRPSSVMVVPQIIVSASEFDRNSAMGSQGAKVFNPFSVYNGPVNRAALTGLGSNLAPVNVSTNSSNQSSKKSLASTITSNQIQSNTSPETGLSALDQYLFESNSVGSQSDSSCSIFSYADKSVSKSSILSLKKRPRPIDLRRKQTNKPASGAQPLEVIHSSESVYKPKKEIDWWLANMENVNMLNEQSCPAVTVGQKETQISKAMSVTSKGEKTRQNIYLTPMQRKRKSLMSLESKSSTNPGNETNPNSMQVSSSHFVRSVAQSVPSNSYSSSSMLSCAPQSFPGYVHSSIGDQTFVPSRSVYDMATGQPSKTLSLSEKAWSPQKLFGDTYSTIYQTSISKTSLSNDKAWVSQSLTGNAYSSSAGQNSIPSLINLSIQPQVPSLLNLSSQTSIPSLLNTSSQTSIPSLLNSSSVTHGTASVQASKPLSLKEKAWLPHSLSSNLNSYEQSGNPSSLVGNAESSASKDCSAAVVGKLAKTQNQKTNVFAERYQLPTSWSNLFTTPTNSAGANPISDSFSNLATQSEQYDLSVPHSLSEKPETCQKSTDKVLYYDSLDTFSDSLVQCRDFERAIKCPNVFAIDSLSDFPSCNRNQYQANSVAELEDKEIKDPIPWKSGKSDTERTSCYGLDEISLTDEKGVLRSQKLACEEETWIKVSGQKEDSVDDQLIDFRLQEKYSNLIKVILGAHEGLTREEAKTALELVYINTDFLKGMRQPQILEQVSIALQELYPEKMKENANTKEDKEMMQRFTTVKTNLDSAKPPTGKAKSVKKVKRAKLSEGAGGKCDTQGSKESRRDSNDSRCDGSAAEESSSKGEGRDEPTRNKEPEVNMSSSFSSDTGNTTYTYNPADRRFSQWGTKPSASKEANCRVM</sequence>
<dbReference type="EnsemblMetazoa" id="BGLB017864-RA">
    <property type="protein sequence ID" value="BGLB017864-PA"/>
    <property type="gene ID" value="BGLB017864"/>
</dbReference>
<feature type="compositionally biased region" description="Polar residues" evidence="1">
    <location>
        <begin position="697"/>
        <end position="715"/>
    </location>
</feature>
<evidence type="ECO:0000256" key="1">
    <source>
        <dbReference type="SAM" id="MobiDB-lite"/>
    </source>
</evidence>
<dbReference type="EnsemblMetazoa" id="BGLB017864-RE">
    <property type="protein sequence ID" value="BGLB017864-PE"/>
    <property type="gene ID" value="BGLB017864"/>
</dbReference>
<accession>A0A2C9KDI4</accession>
<evidence type="ECO:0000313" key="3">
    <source>
        <dbReference type="Proteomes" id="UP000076420"/>
    </source>
</evidence>
<dbReference type="Proteomes" id="UP000076420">
    <property type="component" value="Unassembled WGS sequence"/>
</dbReference>
<dbReference type="EnsemblMetazoa" id="BGLB017864-RD">
    <property type="protein sequence ID" value="BGLB017864-PD"/>
    <property type="gene ID" value="BGLB017864"/>
</dbReference>
<reference evidence="2" key="2">
    <citation type="submission" date="2013-03" db="EMBL/GenBank/DDBJ databases">
        <title>Sequence assembly of the Biomphalaria glabrata genome version 4.3.</title>
        <authorList>
            <person name="Warren W."/>
            <person name="Wilson R.K."/>
            <person name="Hillier L.W."/>
            <person name="Minx P."/>
        </authorList>
    </citation>
    <scope>NUCLEOTIDE SEQUENCE</scope>
    <source>
        <strain evidence="2">BB02</strain>
    </source>
</reference>
<organism evidence="2 3">
    <name type="scientific">Biomphalaria glabrata</name>
    <name type="common">Bloodfluke planorb</name>
    <name type="synonym">Freshwater snail</name>
    <dbReference type="NCBI Taxonomy" id="6526"/>
    <lineage>
        <taxon>Eukaryota</taxon>
        <taxon>Metazoa</taxon>
        <taxon>Spiralia</taxon>
        <taxon>Lophotrochozoa</taxon>
        <taxon>Mollusca</taxon>
        <taxon>Gastropoda</taxon>
        <taxon>Heterobranchia</taxon>
        <taxon>Euthyneura</taxon>
        <taxon>Panpulmonata</taxon>
        <taxon>Hygrophila</taxon>
        <taxon>Lymnaeoidea</taxon>
        <taxon>Planorbidae</taxon>
        <taxon>Biomphalaria</taxon>
    </lineage>
</organism>
<dbReference type="VEuPathDB" id="VectorBase:BGLAX_034656"/>
<reference evidence="2" key="3">
    <citation type="submission" date="2020-05" db="UniProtKB">
        <authorList>
            <consortium name="EnsemblMetazoa"/>
        </authorList>
    </citation>
    <scope>IDENTIFICATION</scope>
    <source>
        <strain evidence="2">BB02</strain>
    </source>
</reference>
<proteinExistence type="predicted"/>
<feature type="region of interest" description="Disordered" evidence="1">
    <location>
        <begin position="1011"/>
        <end position="1044"/>
    </location>
</feature>
<evidence type="ECO:0000313" key="2">
    <source>
        <dbReference type="EnsemblMetazoa" id="BGLB017864-PA"/>
    </source>
</evidence>